<evidence type="ECO:0000256" key="1">
    <source>
        <dbReference type="SAM" id="MobiDB-lite"/>
    </source>
</evidence>
<keyword evidence="3" id="KW-1185">Reference proteome</keyword>
<feature type="compositionally biased region" description="Polar residues" evidence="1">
    <location>
        <begin position="50"/>
        <end position="61"/>
    </location>
</feature>
<sequence length="70" mass="7806">MGKRKERTGVHLVVEANGGGFDIDRPRDGESAYLWRYIVGRESAVAFTSGGKSANNTWTTSARKRRSPRH</sequence>
<proteinExistence type="predicted"/>
<gene>
    <name evidence="2" type="ORF">LPLAT_LOCUS5082</name>
</gene>
<name>A0AAV2NIR8_9HYME</name>
<reference evidence="2" key="1">
    <citation type="submission" date="2024-04" db="EMBL/GenBank/DDBJ databases">
        <authorList>
            <consortium name="Molecular Ecology Group"/>
        </authorList>
    </citation>
    <scope>NUCLEOTIDE SEQUENCE</scope>
</reference>
<dbReference type="AlphaFoldDB" id="A0AAV2NIR8"/>
<organism evidence="2 3">
    <name type="scientific">Lasius platythorax</name>
    <dbReference type="NCBI Taxonomy" id="488582"/>
    <lineage>
        <taxon>Eukaryota</taxon>
        <taxon>Metazoa</taxon>
        <taxon>Ecdysozoa</taxon>
        <taxon>Arthropoda</taxon>
        <taxon>Hexapoda</taxon>
        <taxon>Insecta</taxon>
        <taxon>Pterygota</taxon>
        <taxon>Neoptera</taxon>
        <taxon>Endopterygota</taxon>
        <taxon>Hymenoptera</taxon>
        <taxon>Apocrita</taxon>
        <taxon>Aculeata</taxon>
        <taxon>Formicoidea</taxon>
        <taxon>Formicidae</taxon>
        <taxon>Formicinae</taxon>
        <taxon>Lasius</taxon>
        <taxon>Lasius</taxon>
    </lineage>
</organism>
<accession>A0AAV2NIR8</accession>
<dbReference type="EMBL" id="OZ034838">
    <property type="protein sequence ID" value="CAL1679392.1"/>
    <property type="molecule type" value="Genomic_DNA"/>
</dbReference>
<protein>
    <submittedName>
        <fullName evidence="2">Uncharacterized protein</fullName>
    </submittedName>
</protein>
<evidence type="ECO:0000313" key="2">
    <source>
        <dbReference type="EMBL" id="CAL1679392.1"/>
    </source>
</evidence>
<feature type="region of interest" description="Disordered" evidence="1">
    <location>
        <begin position="49"/>
        <end position="70"/>
    </location>
</feature>
<evidence type="ECO:0000313" key="3">
    <source>
        <dbReference type="Proteomes" id="UP001497644"/>
    </source>
</evidence>
<dbReference type="Proteomes" id="UP001497644">
    <property type="component" value="Chromosome 15"/>
</dbReference>